<dbReference type="CDD" id="cd03205">
    <property type="entry name" value="GST_C_6"/>
    <property type="match status" value="1"/>
</dbReference>
<dbReference type="InterPro" id="IPR036249">
    <property type="entry name" value="Thioredoxin-like_sf"/>
</dbReference>
<dbReference type="EMBL" id="CYRX01000033">
    <property type="protein sequence ID" value="CUH61637.1"/>
    <property type="molecule type" value="Genomic_DNA"/>
</dbReference>
<evidence type="ECO:0000259" key="1">
    <source>
        <dbReference type="PROSITE" id="PS50404"/>
    </source>
</evidence>
<dbReference type="SUPFAM" id="SSF52833">
    <property type="entry name" value="Thioredoxin-like"/>
    <property type="match status" value="1"/>
</dbReference>
<dbReference type="Gene3D" id="1.20.1050.10">
    <property type="match status" value="1"/>
</dbReference>
<dbReference type="Gene3D" id="3.40.30.10">
    <property type="entry name" value="Glutaredoxin"/>
    <property type="match status" value="1"/>
</dbReference>
<proteinExistence type="predicted"/>
<gene>
    <name evidence="2" type="primary">yibF</name>
    <name evidence="2" type="ORF">THS5294_02949</name>
</gene>
<dbReference type="Pfam" id="PF13410">
    <property type="entry name" value="GST_C_2"/>
    <property type="match status" value="1"/>
</dbReference>
<dbReference type="PROSITE" id="PS50404">
    <property type="entry name" value="GST_NTER"/>
    <property type="match status" value="1"/>
</dbReference>
<dbReference type="SUPFAM" id="SSF47616">
    <property type="entry name" value="GST C-terminal domain-like"/>
    <property type="match status" value="1"/>
</dbReference>
<dbReference type="InterPro" id="IPR036282">
    <property type="entry name" value="Glutathione-S-Trfase_C_sf"/>
</dbReference>
<name>A0A0P1FLL8_9RHOB</name>
<dbReference type="Pfam" id="PF13417">
    <property type="entry name" value="GST_N_3"/>
    <property type="match status" value="1"/>
</dbReference>
<feature type="domain" description="GST N-terminal" evidence="1">
    <location>
        <begin position="1"/>
        <end position="81"/>
    </location>
</feature>
<dbReference type="InterPro" id="IPR004045">
    <property type="entry name" value="Glutathione_S-Trfase_N"/>
</dbReference>
<dbReference type="AlphaFoldDB" id="A0A0P1FLL8"/>
<organism evidence="2 3">
    <name type="scientific">Thalassobacter stenotrophicus</name>
    <dbReference type="NCBI Taxonomy" id="266809"/>
    <lineage>
        <taxon>Bacteria</taxon>
        <taxon>Pseudomonadati</taxon>
        <taxon>Pseudomonadota</taxon>
        <taxon>Alphaproteobacteria</taxon>
        <taxon>Rhodobacterales</taxon>
        <taxon>Roseobacteraceae</taxon>
        <taxon>Thalassobacter</taxon>
    </lineage>
</organism>
<protein>
    <submittedName>
        <fullName evidence="2">Putative GST-like protein YibF</fullName>
    </submittedName>
</protein>
<accession>A0A0P1FLL8</accession>
<dbReference type="eggNOG" id="COG0625">
    <property type="taxonomic scope" value="Bacteria"/>
</dbReference>
<evidence type="ECO:0000313" key="3">
    <source>
        <dbReference type="Proteomes" id="UP000051298"/>
    </source>
</evidence>
<sequence length="199" mass="21947">MKLLASDASPYARKVRVVLLETEQSDVEVVDTKTNPMANVPELSAANPVGKIPALLRDEGPALYDSRVISRFLNARADGALYPDARLWETLTLEATGDAIMDAAIGIVYEQRLRPAELHWPAWFDAQWGKVERALDALGARWMSHLHGPVDAGHIAVGCALGYLDLRHADRNWRAGRDVLAAWEKDFAARPAMLQTKPA</sequence>
<dbReference type="RefSeq" id="WP_038004040.1">
    <property type="nucleotide sequence ID" value="NZ_CYRX01000033.1"/>
</dbReference>
<evidence type="ECO:0000313" key="2">
    <source>
        <dbReference type="EMBL" id="CUH61637.1"/>
    </source>
</evidence>
<reference evidence="2 3" key="1">
    <citation type="submission" date="2015-09" db="EMBL/GenBank/DDBJ databases">
        <authorList>
            <consortium name="Swine Surveillance"/>
        </authorList>
    </citation>
    <scope>NUCLEOTIDE SEQUENCE [LARGE SCALE GENOMIC DNA]</scope>
    <source>
        <strain evidence="2 3">CECT 5294</strain>
    </source>
</reference>
<dbReference type="Proteomes" id="UP000051298">
    <property type="component" value="Unassembled WGS sequence"/>
</dbReference>
<dbReference type="STRING" id="266809.PM03_00150"/>